<evidence type="ECO:0000313" key="1">
    <source>
        <dbReference type="EMBL" id="QAA31800.1"/>
    </source>
</evidence>
<dbReference type="KEGG" id="cmah:C1I91_09155"/>
<evidence type="ECO:0000313" key="2">
    <source>
        <dbReference type="Proteomes" id="UP000286268"/>
    </source>
</evidence>
<organism evidence="1 2">
    <name type="scientific">Clostridium manihotivorum</name>
    <dbReference type="NCBI Taxonomy" id="2320868"/>
    <lineage>
        <taxon>Bacteria</taxon>
        <taxon>Bacillati</taxon>
        <taxon>Bacillota</taxon>
        <taxon>Clostridia</taxon>
        <taxon>Eubacteriales</taxon>
        <taxon>Clostridiaceae</taxon>
        <taxon>Clostridium</taxon>
    </lineage>
</organism>
<dbReference type="OrthoDB" id="1918131at2"/>
<proteinExistence type="predicted"/>
<keyword evidence="2" id="KW-1185">Reference proteome</keyword>
<gene>
    <name evidence="1" type="ORF">C1I91_09155</name>
</gene>
<reference evidence="1 2" key="1">
    <citation type="submission" date="2018-01" db="EMBL/GenBank/DDBJ databases">
        <title>Genome Sequencing and Assembly of Anaerobacter polyendosporus strain CT4.</title>
        <authorList>
            <person name="Tachaapaikoon C."/>
            <person name="Sutheeworapong S."/>
            <person name="Jenjaroenpun P."/>
            <person name="Wongsurawat T."/>
            <person name="Nookeaw I."/>
            <person name="Cheawchanlertfa P."/>
            <person name="Kosugi A."/>
            <person name="Cheevadhanarak S."/>
            <person name="Ratanakhanokchai K."/>
        </authorList>
    </citation>
    <scope>NUCLEOTIDE SEQUENCE [LARGE SCALE GENOMIC DNA]</scope>
    <source>
        <strain evidence="1 2">CT4</strain>
    </source>
</reference>
<dbReference type="Proteomes" id="UP000286268">
    <property type="component" value="Chromosome"/>
</dbReference>
<dbReference type="AlphaFoldDB" id="A0A410DRY8"/>
<protein>
    <submittedName>
        <fullName evidence="1">Uncharacterized protein</fullName>
    </submittedName>
</protein>
<name>A0A410DRY8_9CLOT</name>
<sequence>MDEDFITLDELTESLEEKGEISITDGINELFIEAIDDKEGYSYVSSTNEEFDNSREAVEWAVKKIKGIDNIVTWD</sequence>
<dbReference type="RefSeq" id="WP_128212596.1">
    <property type="nucleotide sequence ID" value="NZ_CP025746.1"/>
</dbReference>
<accession>A0A410DRY8</accession>
<dbReference type="EMBL" id="CP025746">
    <property type="protein sequence ID" value="QAA31800.1"/>
    <property type="molecule type" value="Genomic_DNA"/>
</dbReference>